<evidence type="ECO:0000256" key="7">
    <source>
        <dbReference type="SAM" id="Coils"/>
    </source>
</evidence>
<dbReference type="RefSeq" id="WP_116845296.1">
    <property type="nucleotide sequence ID" value="NZ_QTJU01000001.1"/>
</dbReference>
<dbReference type="InterPro" id="IPR036890">
    <property type="entry name" value="HATPase_C_sf"/>
</dbReference>
<dbReference type="GO" id="GO:0000156">
    <property type="term" value="F:phosphorelay response regulator activity"/>
    <property type="evidence" value="ECO:0007669"/>
    <property type="project" value="TreeGrafter"/>
</dbReference>
<dbReference type="PANTHER" id="PTHR42878">
    <property type="entry name" value="TWO-COMPONENT HISTIDINE KINASE"/>
    <property type="match status" value="1"/>
</dbReference>
<dbReference type="PROSITE" id="PS50109">
    <property type="entry name" value="HIS_KIN"/>
    <property type="match status" value="1"/>
</dbReference>
<dbReference type="PRINTS" id="PR00344">
    <property type="entry name" value="BCTRLSENSOR"/>
</dbReference>
<dbReference type="GO" id="GO:0016020">
    <property type="term" value="C:membrane"/>
    <property type="evidence" value="ECO:0007669"/>
    <property type="project" value="UniProtKB-SubCell"/>
</dbReference>
<feature type="coiled-coil region" evidence="7">
    <location>
        <begin position="274"/>
        <end position="311"/>
    </location>
</feature>
<dbReference type="SMART" id="SM00388">
    <property type="entry name" value="HisKA"/>
    <property type="match status" value="1"/>
</dbReference>
<feature type="domain" description="Histidine kinase" evidence="9">
    <location>
        <begin position="318"/>
        <end position="529"/>
    </location>
</feature>
<dbReference type="InterPro" id="IPR050351">
    <property type="entry name" value="BphY/WalK/GraS-like"/>
</dbReference>
<dbReference type="InterPro" id="IPR004358">
    <property type="entry name" value="Sig_transdc_His_kin-like_C"/>
</dbReference>
<dbReference type="Pfam" id="PF02518">
    <property type="entry name" value="HATPase_c"/>
    <property type="match status" value="1"/>
</dbReference>
<keyword evidence="8" id="KW-0812">Transmembrane</keyword>
<reference evidence="11 12" key="1">
    <citation type="submission" date="2018-08" db="EMBL/GenBank/DDBJ databases">
        <title>Chitinophagaceae sp. K23C18032701, a novel bacterium isolated from forest soil.</title>
        <authorList>
            <person name="Wang C."/>
        </authorList>
    </citation>
    <scope>NUCLEOTIDE SEQUENCE [LARGE SCALE GENOMIC DNA]</scope>
    <source>
        <strain evidence="11 12">K23C18032701</strain>
    </source>
</reference>
<dbReference type="EMBL" id="QTJU01000001">
    <property type="protein sequence ID" value="RFM29538.1"/>
    <property type="molecule type" value="Genomic_DNA"/>
</dbReference>
<dbReference type="GO" id="GO:0007234">
    <property type="term" value="P:osmosensory signaling via phosphorelay pathway"/>
    <property type="evidence" value="ECO:0007669"/>
    <property type="project" value="TreeGrafter"/>
</dbReference>
<dbReference type="SUPFAM" id="SSF55874">
    <property type="entry name" value="ATPase domain of HSP90 chaperone/DNA topoisomerase II/histidine kinase"/>
    <property type="match status" value="1"/>
</dbReference>
<protein>
    <recommendedName>
        <fullName evidence="3">histidine kinase</fullName>
        <ecNumber evidence="3">2.7.13.3</ecNumber>
    </recommendedName>
</protein>
<feature type="transmembrane region" description="Helical" evidence="8">
    <location>
        <begin position="20"/>
        <end position="41"/>
    </location>
</feature>
<comment type="subcellular location">
    <subcellularLocation>
        <location evidence="2">Membrane</location>
    </subcellularLocation>
</comment>
<feature type="domain" description="HAMP" evidence="10">
    <location>
        <begin position="237"/>
        <end position="289"/>
    </location>
</feature>
<evidence type="ECO:0000313" key="12">
    <source>
        <dbReference type="Proteomes" id="UP000261284"/>
    </source>
</evidence>
<evidence type="ECO:0000256" key="4">
    <source>
        <dbReference type="ARBA" id="ARBA00022553"/>
    </source>
</evidence>
<keyword evidence="7" id="KW-0175">Coiled coil</keyword>
<sequence length="529" mass="59969">MARKSLIKKFRDVSIARKLYFTVGIMALLIGIELFTLFFSIHTLSSVRAYVEGEGLWSKGQKDAVYQLLKYGIGHDENDYRQFQSYLSVPMGDGKARIEMEKPHPDLAVVREGLIQGKNDPDDVDGMAHLFLRFNKERHLARAITAWGNAEKYLHLLVDISDSLHAAVRAGKPQNEINAILEKITPINQQITIQENDFSFSLAEGARWLENLVMRILFFIALTVEVSGLALAILVNRDIQKGLTEIIEAAKDFARGNLYRRARVISGDEIGTVAQSFNEMSSQLETKINELEGAQRELNTYALELEMKNKELEQFAYVASHDLQEPLRTLNGFTNLLREHAKDKIDSRADTYLRYMQAATLRMQDLIKALLDHGRIGKHQESQMVDSYQLLMSVLDDLKTLIKDKKAFIQSGSLPTLRAHPVELRIMFQNLVTNAIKFQQPGNNAYVIIEADQTGSGWQFMVKDNGIGIEQEDIERIFIMFQRLHMRDEYEGNGIGLAHCMKIAALHAGKIWATSEPGKGSTFFFTVNL</sequence>
<evidence type="ECO:0000256" key="6">
    <source>
        <dbReference type="ARBA" id="ARBA00022777"/>
    </source>
</evidence>
<dbReference type="SMART" id="SM00304">
    <property type="entry name" value="HAMP"/>
    <property type="match status" value="1"/>
</dbReference>
<keyword evidence="8" id="KW-1133">Transmembrane helix</keyword>
<evidence type="ECO:0000256" key="3">
    <source>
        <dbReference type="ARBA" id="ARBA00012438"/>
    </source>
</evidence>
<evidence type="ECO:0000256" key="1">
    <source>
        <dbReference type="ARBA" id="ARBA00000085"/>
    </source>
</evidence>
<accession>A0A3E1NP24</accession>
<dbReference type="SUPFAM" id="SSF158472">
    <property type="entry name" value="HAMP domain-like"/>
    <property type="match status" value="1"/>
</dbReference>
<name>A0A3E1NP24_9BACT</name>
<dbReference type="Pfam" id="PF00512">
    <property type="entry name" value="HisKA"/>
    <property type="match status" value="1"/>
</dbReference>
<dbReference type="InterPro" id="IPR005467">
    <property type="entry name" value="His_kinase_dom"/>
</dbReference>
<evidence type="ECO:0000256" key="2">
    <source>
        <dbReference type="ARBA" id="ARBA00004370"/>
    </source>
</evidence>
<dbReference type="Gene3D" id="3.30.565.10">
    <property type="entry name" value="Histidine kinase-like ATPase, C-terminal domain"/>
    <property type="match status" value="1"/>
</dbReference>
<evidence type="ECO:0000259" key="9">
    <source>
        <dbReference type="PROSITE" id="PS50109"/>
    </source>
</evidence>
<dbReference type="SUPFAM" id="SSF47384">
    <property type="entry name" value="Homodimeric domain of signal transducing histidine kinase"/>
    <property type="match status" value="1"/>
</dbReference>
<dbReference type="FunFam" id="3.30.565.10:FF:000006">
    <property type="entry name" value="Sensor histidine kinase WalK"/>
    <property type="match status" value="1"/>
</dbReference>
<organism evidence="11 12">
    <name type="scientific">Deminuibacter soli</name>
    <dbReference type="NCBI Taxonomy" id="2291815"/>
    <lineage>
        <taxon>Bacteria</taxon>
        <taxon>Pseudomonadati</taxon>
        <taxon>Bacteroidota</taxon>
        <taxon>Chitinophagia</taxon>
        <taxon>Chitinophagales</taxon>
        <taxon>Chitinophagaceae</taxon>
        <taxon>Deminuibacter</taxon>
    </lineage>
</organism>
<dbReference type="Gene3D" id="1.10.287.130">
    <property type="match status" value="1"/>
</dbReference>
<evidence type="ECO:0000256" key="5">
    <source>
        <dbReference type="ARBA" id="ARBA00022679"/>
    </source>
</evidence>
<comment type="catalytic activity">
    <reaction evidence="1">
        <text>ATP + protein L-histidine = ADP + protein N-phospho-L-histidine.</text>
        <dbReference type="EC" id="2.7.13.3"/>
    </reaction>
</comment>
<keyword evidence="12" id="KW-1185">Reference proteome</keyword>
<keyword evidence="8" id="KW-0472">Membrane</keyword>
<evidence type="ECO:0000259" key="10">
    <source>
        <dbReference type="PROSITE" id="PS50885"/>
    </source>
</evidence>
<proteinExistence type="predicted"/>
<evidence type="ECO:0000313" key="11">
    <source>
        <dbReference type="EMBL" id="RFM29538.1"/>
    </source>
</evidence>
<evidence type="ECO:0000256" key="8">
    <source>
        <dbReference type="SAM" id="Phobius"/>
    </source>
</evidence>
<dbReference type="Proteomes" id="UP000261284">
    <property type="component" value="Unassembled WGS sequence"/>
</dbReference>
<keyword evidence="6" id="KW-0418">Kinase</keyword>
<dbReference type="SMART" id="SM00387">
    <property type="entry name" value="HATPase_c"/>
    <property type="match status" value="1"/>
</dbReference>
<dbReference type="PROSITE" id="PS50885">
    <property type="entry name" value="HAMP"/>
    <property type="match status" value="1"/>
</dbReference>
<keyword evidence="4" id="KW-0597">Phosphoprotein</keyword>
<dbReference type="OrthoDB" id="9766459at2"/>
<dbReference type="EC" id="2.7.13.3" evidence="3"/>
<dbReference type="Gene3D" id="6.10.340.10">
    <property type="match status" value="1"/>
</dbReference>
<dbReference type="CDD" id="cd00082">
    <property type="entry name" value="HisKA"/>
    <property type="match status" value="1"/>
</dbReference>
<dbReference type="GO" id="GO:0000155">
    <property type="term" value="F:phosphorelay sensor kinase activity"/>
    <property type="evidence" value="ECO:0007669"/>
    <property type="project" value="InterPro"/>
</dbReference>
<dbReference type="PANTHER" id="PTHR42878:SF15">
    <property type="entry name" value="BACTERIOPHYTOCHROME"/>
    <property type="match status" value="1"/>
</dbReference>
<dbReference type="InterPro" id="IPR003594">
    <property type="entry name" value="HATPase_dom"/>
</dbReference>
<dbReference type="InterPro" id="IPR003661">
    <property type="entry name" value="HisK_dim/P_dom"/>
</dbReference>
<gene>
    <name evidence="11" type="ORF">DXN05_00700</name>
</gene>
<keyword evidence="5" id="KW-0808">Transferase</keyword>
<dbReference type="Pfam" id="PF00672">
    <property type="entry name" value="HAMP"/>
    <property type="match status" value="1"/>
</dbReference>
<dbReference type="GO" id="GO:0030295">
    <property type="term" value="F:protein kinase activator activity"/>
    <property type="evidence" value="ECO:0007669"/>
    <property type="project" value="TreeGrafter"/>
</dbReference>
<dbReference type="InterPro" id="IPR036097">
    <property type="entry name" value="HisK_dim/P_sf"/>
</dbReference>
<dbReference type="AlphaFoldDB" id="A0A3E1NP24"/>
<dbReference type="CDD" id="cd06225">
    <property type="entry name" value="HAMP"/>
    <property type="match status" value="1"/>
</dbReference>
<dbReference type="InterPro" id="IPR003660">
    <property type="entry name" value="HAMP_dom"/>
</dbReference>
<comment type="caution">
    <text evidence="11">The sequence shown here is derived from an EMBL/GenBank/DDBJ whole genome shotgun (WGS) entry which is preliminary data.</text>
</comment>